<comment type="caution">
    <text evidence="2">The sequence shown here is derived from an EMBL/GenBank/DDBJ whole genome shotgun (WGS) entry which is preliminary data.</text>
</comment>
<feature type="region of interest" description="Disordered" evidence="1">
    <location>
        <begin position="1"/>
        <end position="61"/>
    </location>
</feature>
<feature type="non-terminal residue" evidence="2">
    <location>
        <position position="61"/>
    </location>
</feature>
<protein>
    <submittedName>
        <fullName evidence="2">DUF3527 domain protein</fullName>
    </submittedName>
</protein>
<sequence length="61" mass="7274">MRSREFESIGKIQSLQKEKRTDYDVEAMSMPGLQHHSHKKKDRSFSSSFDDRLPSFERKDK</sequence>
<dbReference type="Proteomes" id="UP000265520">
    <property type="component" value="Unassembled WGS sequence"/>
</dbReference>
<name>A0A392UCM1_9FABA</name>
<keyword evidence="3" id="KW-1185">Reference proteome</keyword>
<feature type="compositionally biased region" description="Basic and acidic residues" evidence="1">
    <location>
        <begin position="49"/>
        <end position="61"/>
    </location>
</feature>
<dbReference type="EMBL" id="LXQA010793093">
    <property type="protein sequence ID" value="MCI71269.1"/>
    <property type="molecule type" value="Genomic_DNA"/>
</dbReference>
<proteinExistence type="predicted"/>
<organism evidence="2 3">
    <name type="scientific">Trifolium medium</name>
    <dbReference type="NCBI Taxonomy" id="97028"/>
    <lineage>
        <taxon>Eukaryota</taxon>
        <taxon>Viridiplantae</taxon>
        <taxon>Streptophyta</taxon>
        <taxon>Embryophyta</taxon>
        <taxon>Tracheophyta</taxon>
        <taxon>Spermatophyta</taxon>
        <taxon>Magnoliopsida</taxon>
        <taxon>eudicotyledons</taxon>
        <taxon>Gunneridae</taxon>
        <taxon>Pentapetalae</taxon>
        <taxon>rosids</taxon>
        <taxon>fabids</taxon>
        <taxon>Fabales</taxon>
        <taxon>Fabaceae</taxon>
        <taxon>Papilionoideae</taxon>
        <taxon>50 kb inversion clade</taxon>
        <taxon>NPAAA clade</taxon>
        <taxon>Hologalegina</taxon>
        <taxon>IRL clade</taxon>
        <taxon>Trifolieae</taxon>
        <taxon>Trifolium</taxon>
    </lineage>
</organism>
<accession>A0A392UCM1</accession>
<reference evidence="2 3" key="1">
    <citation type="journal article" date="2018" name="Front. Plant Sci.">
        <title>Red Clover (Trifolium pratense) and Zigzag Clover (T. medium) - A Picture of Genomic Similarities and Differences.</title>
        <authorList>
            <person name="Dluhosova J."/>
            <person name="Istvanek J."/>
            <person name="Nedelnik J."/>
            <person name="Repkova J."/>
        </authorList>
    </citation>
    <scope>NUCLEOTIDE SEQUENCE [LARGE SCALE GENOMIC DNA]</scope>
    <source>
        <strain evidence="3">cv. 10/8</strain>
        <tissue evidence="2">Leaf</tissue>
    </source>
</reference>
<evidence type="ECO:0000256" key="1">
    <source>
        <dbReference type="SAM" id="MobiDB-lite"/>
    </source>
</evidence>
<evidence type="ECO:0000313" key="2">
    <source>
        <dbReference type="EMBL" id="MCI71269.1"/>
    </source>
</evidence>
<evidence type="ECO:0000313" key="3">
    <source>
        <dbReference type="Proteomes" id="UP000265520"/>
    </source>
</evidence>
<dbReference type="AlphaFoldDB" id="A0A392UCM1"/>